<dbReference type="InterPro" id="IPR051532">
    <property type="entry name" value="Ester_Hydrolysis_Enzymes"/>
</dbReference>
<dbReference type="InterPro" id="IPR036514">
    <property type="entry name" value="SGNH_hydro_sf"/>
</dbReference>
<dbReference type="SUPFAM" id="SSF52266">
    <property type="entry name" value="SGNH hydrolase"/>
    <property type="match status" value="1"/>
</dbReference>
<dbReference type="Gene3D" id="3.40.50.1110">
    <property type="entry name" value="SGNH hydrolase"/>
    <property type="match status" value="1"/>
</dbReference>
<dbReference type="Pfam" id="PF13472">
    <property type="entry name" value="Lipase_GDSL_2"/>
    <property type="match status" value="1"/>
</dbReference>
<evidence type="ECO:0000313" key="2">
    <source>
        <dbReference type="EMBL" id="GAA2198627.1"/>
    </source>
</evidence>
<proteinExistence type="predicted"/>
<evidence type="ECO:0000259" key="1">
    <source>
        <dbReference type="Pfam" id="PF13472"/>
    </source>
</evidence>
<feature type="domain" description="SGNH hydrolase-type esterase" evidence="1">
    <location>
        <begin position="63"/>
        <end position="207"/>
    </location>
</feature>
<reference evidence="3" key="1">
    <citation type="journal article" date="2019" name="Int. J. Syst. Evol. Microbiol.">
        <title>The Global Catalogue of Microorganisms (GCM) 10K type strain sequencing project: providing services to taxonomists for standard genome sequencing and annotation.</title>
        <authorList>
            <consortium name="The Broad Institute Genomics Platform"/>
            <consortium name="The Broad Institute Genome Sequencing Center for Infectious Disease"/>
            <person name="Wu L."/>
            <person name="Ma J."/>
        </authorList>
    </citation>
    <scope>NUCLEOTIDE SEQUENCE [LARGE SCALE GENOMIC DNA]</scope>
    <source>
        <strain evidence="3">JCM 16034</strain>
    </source>
</reference>
<dbReference type="Proteomes" id="UP001500432">
    <property type="component" value="Unassembled WGS sequence"/>
</dbReference>
<gene>
    <name evidence="2" type="ORF">GCM10009849_12040</name>
</gene>
<organism evidence="2 3">
    <name type="scientific">Sinomonas flava</name>
    <dbReference type="NCBI Taxonomy" id="496857"/>
    <lineage>
        <taxon>Bacteria</taxon>
        <taxon>Bacillati</taxon>
        <taxon>Actinomycetota</taxon>
        <taxon>Actinomycetes</taxon>
        <taxon>Micrococcales</taxon>
        <taxon>Micrococcaceae</taxon>
        <taxon>Sinomonas</taxon>
    </lineage>
</organism>
<accession>A0ABP5NKJ0</accession>
<protein>
    <recommendedName>
        <fullName evidence="1">SGNH hydrolase-type esterase domain-containing protein</fullName>
    </recommendedName>
</protein>
<name>A0ABP5NKJ0_9MICC</name>
<dbReference type="InterPro" id="IPR013830">
    <property type="entry name" value="SGNH_hydro"/>
</dbReference>
<dbReference type="EMBL" id="BAAAQW010000003">
    <property type="protein sequence ID" value="GAA2198627.1"/>
    <property type="molecule type" value="Genomic_DNA"/>
</dbReference>
<comment type="caution">
    <text evidence="2">The sequence shown here is derived from an EMBL/GenBank/DDBJ whole genome shotgun (WGS) entry which is preliminary data.</text>
</comment>
<evidence type="ECO:0000313" key="3">
    <source>
        <dbReference type="Proteomes" id="UP001500432"/>
    </source>
</evidence>
<dbReference type="PANTHER" id="PTHR30383:SF5">
    <property type="entry name" value="SGNH HYDROLASE-TYPE ESTERASE DOMAIN-CONTAINING PROTEIN"/>
    <property type="match status" value="1"/>
</dbReference>
<dbReference type="PANTHER" id="PTHR30383">
    <property type="entry name" value="THIOESTERASE 1/PROTEASE 1/LYSOPHOSPHOLIPASE L1"/>
    <property type="match status" value="1"/>
</dbReference>
<dbReference type="RefSeq" id="WP_344298761.1">
    <property type="nucleotide sequence ID" value="NZ_BAAAQW010000003.1"/>
</dbReference>
<keyword evidence="3" id="KW-1185">Reference proteome</keyword>
<sequence>MSRRTRWASALVGTVAVVLAAAAVTAPRWAGAGLDPRQLFGVPAPAGTETVSVLGDSHSGWPGSWFRQSVGDGGVPGAQLGTLASYPGWTSVALLTRVPEATRRGGTVLVQAGTNDMLLAGSSPARAADDVERLVGAVGERSVRPILVSVPPSATQGPQVLQLNARLHGWADERGIGWLDVTSPVMAPDGTWRAGLSDDGIHANASGGSLMAEAVVAELPALLRG</sequence>